<name>A0A0D8BGM7_9ACTN</name>
<evidence type="ECO:0000313" key="2">
    <source>
        <dbReference type="Proteomes" id="UP000032545"/>
    </source>
</evidence>
<reference evidence="1 2" key="2">
    <citation type="journal article" date="2016" name="Genome Announc.">
        <title>Permanent Draft Genome Sequences for Two Variants of Frankia sp. Strain CpI1, the First Frankia Strain Isolated from Root Nodules of Comptonia peregrina.</title>
        <authorList>
            <person name="Oshone R."/>
            <person name="Hurst S.G.IV."/>
            <person name="Abebe-Akele F."/>
            <person name="Simpson S."/>
            <person name="Morris K."/>
            <person name="Thomas W.K."/>
            <person name="Tisa L.S."/>
        </authorList>
    </citation>
    <scope>NUCLEOTIDE SEQUENCE [LARGE SCALE GENOMIC DNA]</scope>
    <source>
        <strain evidence="2">CpI1-S</strain>
    </source>
</reference>
<reference evidence="2" key="1">
    <citation type="submission" date="2015-02" db="EMBL/GenBank/DDBJ databases">
        <title>Draft Genome of Frankia sp. CpI1-S.</title>
        <authorList>
            <person name="Oshone R.T."/>
            <person name="Ngom M."/>
            <person name="Ghodhbane-Gtari F."/>
            <person name="Gtari M."/>
            <person name="Morris K."/>
            <person name="Thomas K."/>
            <person name="Sen A."/>
            <person name="Tisa L.S."/>
        </authorList>
    </citation>
    <scope>NUCLEOTIDE SEQUENCE [LARGE SCALE GENOMIC DNA]</scope>
    <source>
        <strain evidence="2">CpI1-S</strain>
    </source>
</reference>
<protein>
    <recommendedName>
        <fullName evidence="3">DUF3090 domain-containing protein</fullName>
    </recommendedName>
</protein>
<comment type="caution">
    <text evidence="1">The sequence shown here is derived from an EMBL/GenBank/DDBJ whole genome shotgun (WGS) entry which is preliminary data.</text>
</comment>
<organism evidence="1 2">
    <name type="scientific">Frankia torreyi</name>
    <dbReference type="NCBI Taxonomy" id="1856"/>
    <lineage>
        <taxon>Bacteria</taxon>
        <taxon>Bacillati</taxon>
        <taxon>Actinomycetota</taxon>
        <taxon>Actinomycetes</taxon>
        <taxon>Frankiales</taxon>
        <taxon>Frankiaceae</taxon>
        <taxon>Frankia</taxon>
    </lineage>
</organism>
<dbReference type="AlphaFoldDB" id="A0A0D8BGM7"/>
<dbReference type="InterPro" id="IPR021441">
    <property type="entry name" value="DUF3090"/>
</dbReference>
<sequence length="180" mass="19027">MARRIHVFDPPERFVAGTVGSPGARGFYLQARDAARLVTVAVEKAQVALLAEQLTELLDELGRRGVAMGPAEPVGAPDTSPLEQPIEAEFRVATIALGWDPRGSRVVVEAQAAGGEESASGFSDDPDGPDALRVLLAAGPARAFARRAGRLVAAGRPRCPLCGLPLDEDHVCPRQNGHRH</sequence>
<dbReference type="PATRIC" id="fig|1502723.3.peg.1667"/>
<dbReference type="EMBL" id="JYFN01000016">
    <property type="protein sequence ID" value="KJE23134.1"/>
    <property type="molecule type" value="Genomic_DNA"/>
</dbReference>
<dbReference type="Proteomes" id="UP000032545">
    <property type="component" value="Unassembled WGS sequence"/>
</dbReference>
<proteinExistence type="predicted"/>
<evidence type="ECO:0000313" key="1">
    <source>
        <dbReference type="EMBL" id="KJE23134.1"/>
    </source>
</evidence>
<dbReference type="NCBIfam" id="TIGR03847">
    <property type="entry name" value="conserved hypothetical protein"/>
    <property type="match status" value="1"/>
</dbReference>
<keyword evidence="2" id="KW-1185">Reference proteome</keyword>
<evidence type="ECO:0008006" key="3">
    <source>
        <dbReference type="Google" id="ProtNLM"/>
    </source>
</evidence>
<dbReference type="OrthoDB" id="156387at2"/>
<accession>A0A0D8BGM7</accession>
<dbReference type="RefSeq" id="WP_044885197.1">
    <property type="nucleotide sequence ID" value="NZ_JYFN01000016.1"/>
</dbReference>
<gene>
    <name evidence="1" type="ORF">FF36_02562</name>
</gene>
<dbReference type="Pfam" id="PF11290">
    <property type="entry name" value="DUF3090"/>
    <property type="match status" value="1"/>
</dbReference>